<dbReference type="Gene3D" id="3.40.50.2000">
    <property type="entry name" value="Glycogen Phosphorylase B"/>
    <property type="match status" value="1"/>
</dbReference>
<dbReference type="InterPro" id="IPR049945">
    <property type="entry name" value="AAA_22"/>
</dbReference>
<dbReference type="InterPro" id="IPR047738">
    <property type="entry name" value="SAV_2336-like_N"/>
</dbReference>
<dbReference type="SUPFAM" id="SSF53756">
    <property type="entry name" value="UDP-Glycosyltransferase/glycogen phosphorylase"/>
    <property type="match status" value="1"/>
</dbReference>
<keyword evidence="4" id="KW-1185">Reference proteome</keyword>
<evidence type="ECO:0000313" key="4">
    <source>
        <dbReference type="Proteomes" id="UP000323505"/>
    </source>
</evidence>
<feature type="region of interest" description="Disordered" evidence="1">
    <location>
        <begin position="528"/>
        <end position="560"/>
    </location>
</feature>
<evidence type="ECO:0000256" key="1">
    <source>
        <dbReference type="SAM" id="MobiDB-lite"/>
    </source>
</evidence>
<name>A0A5D3FYW8_9ACTN</name>
<gene>
    <name evidence="3" type="ORF">FXF68_05215</name>
</gene>
<feature type="compositionally biased region" description="Pro residues" evidence="1">
    <location>
        <begin position="50"/>
        <end position="67"/>
    </location>
</feature>
<evidence type="ECO:0000313" key="3">
    <source>
        <dbReference type="EMBL" id="TYK53126.1"/>
    </source>
</evidence>
<dbReference type="Pfam" id="PF13401">
    <property type="entry name" value="AAA_22"/>
    <property type="match status" value="1"/>
</dbReference>
<dbReference type="SUPFAM" id="SSF52540">
    <property type="entry name" value="P-loop containing nucleoside triphosphate hydrolases"/>
    <property type="match status" value="1"/>
</dbReference>
<proteinExistence type="predicted"/>
<reference evidence="3 4" key="1">
    <citation type="submission" date="2019-08" db="EMBL/GenBank/DDBJ databases">
        <title>Actinomadura sp. nov. CYP1-5 isolated from mountain soil.</title>
        <authorList>
            <person name="Songsumanus A."/>
            <person name="Kuncharoen N."/>
            <person name="Kudo T."/>
            <person name="Yuki M."/>
            <person name="Igarashi Y."/>
            <person name="Tanasupawat S."/>
        </authorList>
    </citation>
    <scope>NUCLEOTIDE SEQUENCE [LARGE SCALE GENOMIC DNA]</scope>
    <source>
        <strain evidence="3 4">CYP1-5</strain>
    </source>
</reference>
<feature type="region of interest" description="Disordered" evidence="1">
    <location>
        <begin position="47"/>
        <end position="85"/>
    </location>
</feature>
<protein>
    <submittedName>
        <fullName evidence="3">Glycosyltransferase</fullName>
    </submittedName>
</protein>
<dbReference type="Pfam" id="PF20706">
    <property type="entry name" value="GT4-conflict"/>
    <property type="match status" value="1"/>
</dbReference>
<comment type="caution">
    <text evidence="3">The sequence shown here is derived from an EMBL/GenBank/DDBJ whole genome shotgun (WGS) entry which is preliminary data.</text>
</comment>
<dbReference type="InterPro" id="IPR027417">
    <property type="entry name" value="P-loop_NTPase"/>
</dbReference>
<organism evidence="3 4">
    <name type="scientific">Actinomadura decatromicini</name>
    <dbReference type="NCBI Taxonomy" id="2604572"/>
    <lineage>
        <taxon>Bacteria</taxon>
        <taxon>Bacillati</taxon>
        <taxon>Actinomycetota</taxon>
        <taxon>Actinomycetes</taxon>
        <taxon>Streptosporangiales</taxon>
        <taxon>Thermomonosporaceae</taxon>
        <taxon>Actinomadura</taxon>
    </lineage>
</organism>
<dbReference type="NCBIfam" id="NF041121">
    <property type="entry name" value="SAV_2336_NTERM"/>
    <property type="match status" value="1"/>
</dbReference>
<dbReference type="PANTHER" id="PTHR12526">
    <property type="entry name" value="GLYCOSYLTRANSFERASE"/>
    <property type="match status" value="1"/>
</dbReference>
<sequence length="1697" mass="186728">MSLERFLEALGALGIEANEHEVAEALWLAVKIGSAETDSLAAAHLEFRPEPQPPPSLADRPSTPPSDPAAAAEFSEAAERQGPAAPTADLYPAAQRSKGTGTSAVTVRSPTVSPLPDGLNILRALRPLKFQVPDDRNPVLDEEATAERIATDRLRLPVMVPEPRRWLTLTLVADVSPSMAMWQSLVRELRDLTERLGAFRDIRLRYLHTEPNGRLSLRSRLGLDGPPCDPRELIDPTGHQMICVISDCVDAKWQTGSIYELLQRWGRSGPLTILQPLPQRLWKRTGPVTRPARMHLVERGLPNSRLQVTPRRRPLVGTRRPRGIPVPVLQIDSDWLAPWARLVAGSAPEGIDGIVMWTGENPRLTDPVVDEGPVGTTPTERVVRFKSASPQAYKLAGYFSVVPLTLPVMRIVQRLMLPESNLSHLAEVFDSGLLRIVSESTSDPEQTQYDFDDGIRSVLLGTVRRSEAVRVAEEINDFITTRIGGTRTTHAVLPLPGGGGDEALEPSGRPFASFPAEVLRRLGGDYASLVEAPPDGDESAPQAGTRRTTEPYDAVPDLGGGRRREVAHELWAHRGAAVITGISGAGKSLRLVKPLLSRYLNELGRPVVSIDVPERSTDMEQDLVGLLVDGLVLPARDAVAPRIVPEHGFKAVVRALLDAQVLVVIDEFQRLLDAEKRPREPFGSALAALARTPGHEGGLWLVSNQHLDSLWAQPFHRVGLPTPEVDEGVGIVLGHLETADAAARFPESRRTEIVKRLGQNPRVLHLLGSLLRRFTLDELLGPPTGENLEGELVEWIERGLVAKATEGLANDQRDALRRLSILSAGFELELAQALVGDSKDSIWEFGYRYLIEPTQDKRLTYRLHPAVREVENEYLRRDERAWRSAHRAAGQWYAGRLKRSGAEEQALALSGAFFHLREAGADRELTAAIAVARAEIERRYGGDKRHIVPESAWERDARIGLLAEYLVEPGAPGVEYHMARLLQERFRETGDSQDGERALSHAERAATGWPTGSAVPWVMWMKLVTEVRGFADAEEVGRRALAHKPYVGEQRFAVYMQLSICLTAQERVEEAVAELRKGCAEAKPADQRRLADQAVLYAAAEPSDDLLRRTRDWLKSSGVLDYQARLAEILLLQHQGKWRESADLARQSRTAFPKPYLHFPVFEAIGRIGDGDPAAGLTVLQEARIPGSQRASHRSELREGKAWLRALAALQSGELDEASRFLGIYLGTAHPPTTAEEIRAVLLTEWDTRVAIPGEATPSFITPILPAAVTGLPESVRRPQYGPRVLDDSNLDNGGDQRQVVLAVATEWSSSHGGLSTFNRQLCAALARSGMRVFCMTPNPRPEEITDAADSGVALVGPASERTASEFAVLENRPEGFEDLEPDFIIGHGLDTGQAALAQDDRFPRAKRLHFIHFAPQEIDWFELARDEDGRNVRKPAEQRMRIEVAFARSAYQSFAVGNRLHRQYARIVDSQGNAPLACLNPGFDAADLTPRDPPRGRPRVLLYRRGGNAELEGIDLAARALDQVAAALRDARPANEVELVVRGAPEDSSAELRQKIMDWSDHPALGVIVRGDSPDGQWLADDLSAASLVLMPSRTEGFGLVGVEAIGAGTPVLVSSKSGLALLLTDLLKEEARHLIVPTRRSDADSTEEWARRIQNVLDDREAAFDRATEIRRVLAEKWTWAMAIENLKAALAPRA</sequence>
<dbReference type="CDD" id="cd03801">
    <property type="entry name" value="GT4_PimA-like"/>
    <property type="match status" value="1"/>
</dbReference>
<accession>A0A5D3FYW8</accession>
<feature type="domain" description="ORC1/DEAH AAA+ ATPase" evidence="2">
    <location>
        <begin position="573"/>
        <end position="678"/>
    </location>
</feature>
<dbReference type="GO" id="GO:0016887">
    <property type="term" value="F:ATP hydrolysis activity"/>
    <property type="evidence" value="ECO:0007669"/>
    <property type="project" value="InterPro"/>
</dbReference>
<dbReference type="GO" id="GO:0016740">
    <property type="term" value="F:transferase activity"/>
    <property type="evidence" value="ECO:0007669"/>
    <property type="project" value="UniProtKB-KW"/>
</dbReference>
<dbReference type="EMBL" id="VSRQ01000001">
    <property type="protein sequence ID" value="TYK53126.1"/>
    <property type="molecule type" value="Genomic_DNA"/>
</dbReference>
<dbReference type="RefSeq" id="WP_148757712.1">
    <property type="nucleotide sequence ID" value="NZ_VSRQ01000001.1"/>
</dbReference>
<evidence type="ECO:0000259" key="2">
    <source>
        <dbReference type="Pfam" id="PF13401"/>
    </source>
</evidence>
<keyword evidence="3" id="KW-0808">Transferase</keyword>
<dbReference type="Proteomes" id="UP000323505">
    <property type="component" value="Unassembled WGS sequence"/>
</dbReference>